<name>A0A6A2YS41_HIBSY</name>
<dbReference type="GO" id="GO:0009507">
    <property type="term" value="C:chloroplast"/>
    <property type="evidence" value="ECO:0007669"/>
    <property type="project" value="TreeGrafter"/>
</dbReference>
<evidence type="ECO:0000256" key="1">
    <source>
        <dbReference type="SAM" id="MobiDB-lite"/>
    </source>
</evidence>
<reference evidence="2" key="1">
    <citation type="submission" date="2019-09" db="EMBL/GenBank/DDBJ databases">
        <title>Draft genome information of white flower Hibiscus syriacus.</title>
        <authorList>
            <person name="Kim Y.-M."/>
        </authorList>
    </citation>
    <scope>NUCLEOTIDE SEQUENCE [LARGE SCALE GENOMIC DNA]</scope>
    <source>
        <strain evidence="2">YM2019G1</strain>
    </source>
</reference>
<feature type="region of interest" description="Disordered" evidence="1">
    <location>
        <begin position="162"/>
        <end position="184"/>
    </location>
</feature>
<proteinExistence type="predicted"/>
<sequence>MCNNLLLLLGGLETKTEEQWLVFRDDGKNSAADFTKATSEKVSSVLSLQENSWNHFEKEHAFKRKTYFVIRLFQGAMRAFHRWKKVPTHSQGLWRRASSAGAFTPMEKRAFGIATDMHYGWPFIASQQFLLTCLCSARLLESTFKLDVMATRRVRLSGACENKKKKKSEVNDDVREEEEEEEKD</sequence>
<dbReference type="EMBL" id="VEPZ02001288">
    <property type="protein sequence ID" value="KAE8682288.1"/>
    <property type="molecule type" value="Genomic_DNA"/>
</dbReference>
<gene>
    <name evidence="2" type="ORF">F3Y22_tig00111272pilonHSYRG00021</name>
</gene>
<dbReference type="AlphaFoldDB" id="A0A6A2YS41"/>
<feature type="compositionally biased region" description="Acidic residues" evidence="1">
    <location>
        <begin position="174"/>
        <end position="184"/>
    </location>
</feature>
<evidence type="ECO:0000313" key="2">
    <source>
        <dbReference type="EMBL" id="KAE8682288.1"/>
    </source>
</evidence>
<evidence type="ECO:0000313" key="3">
    <source>
        <dbReference type="Proteomes" id="UP000436088"/>
    </source>
</evidence>
<keyword evidence="3" id="KW-1185">Reference proteome</keyword>
<accession>A0A6A2YS41</accession>
<dbReference type="PANTHER" id="PTHR36796:SF1">
    <property type="entry name" value="PROTEIN KINASE SUPERFAMILY PROTEIN"/>
    <property type="match status" value="1"/>
</dbReference>
<comment type="caution">
    <text evidence="2">The sequence shown here is derived from an EMBL/GenBank/DDBJ whole genome shotgun (WGS) entry which is preliminary data.</text>
</comment>
<protein>
    <submittedName>
        <fullName evidence="2">Uncharacterized protein</fullName>
    </submittedName>
</protein>
<dbReference type="Proteomes" id="UP000436088">
    <property type="component" value="Unassembled WGS sequence"/>
</dbReference>
<dbReference type="PANTHER" id="PTHR36796">
    <property type="entry name" value="PROTEIN KINASE SUPERFAMILY PROTEIN"/>
    <property type="match status" value="1"/>
</dbReference>
<organism evidence="2 3">
    <name type="scientific">Hibiscus syriacus</name>
    <name type="common">Rose of Sharon</name>
    <dbReference type="NCBI Taxonomy" id="106335"/>
    <lineage>
        <taxon>Eukaryota</taxon>
        <taxon>Viridiplantae</taxon>
        <taxon>Streptophyta</taxon>
        <taxon>Embryophyta</taxon>
        <taxon>Tracheophyta</taxon>
        <taxon>Spermatophyta</taxon>
        <taxon>Magnoliopsida</taxon>
        <taxon>eudicotyledons</taxon>
        <taxon>Gunneridae</taxon>
        <taxon>Pentapetalae</taxon>
        <taxon>rosids</taxon>
        <taxon>malvids</taxon>
        <taxon>Malvales</taxon>
        <taxon>Malvaceae</taxon>
        <taxon>Malvoideae</taxon>
        <taxon>Hibiscus</taxon>
    </lineage>
</organism>